<dbReference type="Proteomes" id="UP000198415">
    <property type="component" value="Unassembled WGS sequence"/>
</dbReference>
<keyword evidence="1" id="KW-0472">Membrane</keyword>
<protein>
    <submittedName>
        <fullName evidence="2">Uncharacterized protein</fullName>
    </submittedName>
</protein>
<accession>A0A239K689</accession>
<evidence type="ECO:0000256" key="1">
    <source>
        <dbReference type="SAM" id="Phobius"/>
    </source>
</evidence>
<feature type="transmembrane region" description="Helical" evidence="1">
    <location>
        <begin position="106"/>
        <end position="124"/>
    </location>
</feature>
<keyword evidence="1" id="KW-0812">Transmembrane</keyword>
<sequence length="126" mass="13940">MAALCIDLRRPAGAFLYDMTKPRLTIDGYDVPVHDWGQNYFDVVVGGPHRVEIYVPYVFPRRVGRAKLDVMVPEEGVALEYMAPSITFAKGSLGAPGQQKSSGFKAVWAFTIVMLLLVLAGVILRR</sequence>
<keyword evidence="1" id="KW-1133">Transmembrane helix</keyword>
<dbReference type="EMBL" id="FZNR01000043">
    <property type="protein sequence ID" value="SNT13521.1"/>
    <property type="molecule type" value="Genomic_DNA"/>
</dbReference>
<evidence type="ECO:0000313" key="3">
    <source>
        <dbReference type="Proteomes" id="UP000198415"/>
    </source>
</evidence>
<gene>
    <name evidence="2" type="ORF">SAMN06264365_14317</name>
</gene>
<organism evidence="2 3">
    <name type="scientific">Actinoplanes regularis</name>
    <dbReference type="NCBI Taxonomy" id="52697"/>
    <lineage>
        <taxon>Bacteria</taxon>
        <taxon>Bacillati</taxon>
        <taxon>Actinomycetota</taxon>
        <taxon>Actinomycetes</taxon>
        <taxon>Micromonosporales</taxon>
        <taxon>Micromonosporaceae</taxon>
        <taxon>Actinoplanes</taxon>
    </lineage>
</organism>
<evidence type="ECO:0000313" key="2">
    <source>
        <dbReference type="EMBL" id="SNT13521.1"/>
    </source>
</evidence>
<reference evidence="2 3" key="1">
    <citation type="submission" date="2017-06" db="EMBL/GenBank/DDBJ databases">
        <authorList>
            <person name="Kim H.J."/>
            <person name="Triplett B.A."/>
        </authorList>
    </citation>
    <scope>NUCLEOTIDE SEQUENCE [LARGE SCALE GENOMIC DNA]</scope>
    <source>
        <strain evidence="2 3">DSM 43151</strain>
    </source>
</reference>
<proteinExistence type="predicted"/>
<name>A0A239K689_9ACTN</name>
<dbReference type="AlphaFoldDB" id="A0A239K689"/>
<keyword evidence="3" id="KW-1185">Reference proteome</keyword>